<evidence type="ECO:0000256" key="4">
    <source>
        <dbReference type="ARBA" id="ARBA00022840"/>
    </source>
</evidence>
<dbReference type="GO" id="GO:0005829">
    <property type="term" value="C:cytosol"/>
    <property type="evidence" value="ECO:0007669"/>
    <property type="project" value="TreeGrafter"/>
</dbReference>
<feature type="domain" description="DNA2/NAM7 helicase-like C-terminal" evidence="7">
    <location>
        <begin position="826"/>
        <end position="1022"/>
    </location>
</feature>
<evidence type="ECO:0000256" key="5">
    <source>
        <dbReference type="SAM" id="MobiDB-lite"/>
    </source>
</evidence>
<evidence type="ECO:0000259" key="6">
    <source>
        <dbReference type="Pfam" id="PF13086"/>
    </source>
</evidence>
<dbReference type="PANTHER" id="PTHR10887">
    <property type="entry name" value="DNA2/NAM7 HELICASE FAMILY"/>
    <property type="match status" value="1"/>
</dbReference>
<feature type="region of interest" description="Disordered" evidence="5">
    <location>
        <begin position="217"/>
        <end position="243"/>
    </location>
</feature>
<dbReference type="SUPFAM" id="SSF52540">
    <property type="entry name" value="P-loop containing nucleoside triphosphate hydrolases"/>
    <property type="match status" value="1"/>
</dbReference>
<proteinExistence type="predicted"/>
<protein>
    <submittedName>
        <fullName evidence="8">DNA2/NAM7-like helicase</fullName>
    </submittedName>
</protein>
<dbReference type="InterPro" id="IPR045055">
    <property type="entry name" value="DNA2/NAM7-like"/>
</dbReference>
<feature type="domain" description="DNA2/NAM7 helicase helicase" evidence="6">
    <location>
        <begin position="735"/>
        <end position="817"/>
    </location>
</feature>
<evidence type="ECO:0000259" key="7">
    <source>
        <dbReference type="Pfam" id="PF13087"/>
    </source>
</evidence>
<sequence length="1152" mass="129018">MMESSNPLKKFKGNSFGRPQARKLQTSAHGDIAEEYLLKDKMKLEEMSTRFGRNAEFNKLMYSDDNILMTLHVQLQNSKYTPKIDVSMDGTSAVCNYEVLVKGGETINGTVVASSKKVAKKDAARRILANLDHPTIEEHDEITKWMVSGHRSNIRAREEQASKDFGPVGHMITTRWTVGKDVFDGKGTSNSLKVAEMYALQDLYCQTQHLAVAPQDNQAKGSLSKETTKAVTEPSKDSCLTDELSKGDASQMNIMRNNIANRMKVKQYENIIPLNGGFECTLTWTWTDASGMTQNRSISKHGTSKALAKAAASKAMMVEVGIIDPVSPQESAQATHIRNMIRTDTEKAVRLAADFLQHSNCSVWRLFLPQLMETLVQMCDQKLAAPILETLSRLDVKVPSDLWEIMISLASISIDESFCKKVLYSIRHLELDLRHFVSVKAMEYYKLHSWLISLELNAEICSNIQSIKERNGKDVPSILCNLQKTQLPLLFFSGETSPTYLKNPLKEDDMVLAVPHDGTYLWEKGILCTLSKHKTESSALNITCKVINKVNWETGDEIFEIGKFGIFHTTNTTTNKRMLQALHGITHRTVPLNSPSSGYRYNKDVKAVIIQGPEGALSDNKTDNVVLKTTVPLTDAQMEACKSAVVNTVTLIQGPPGTGKTQVACAIIDCWKRASPEKILAVADSNVAADNLIEALDKRGLTALRIGFGSDSLLQEESLKDLPRYERYRYLRSAGLHKEANSMWTLMIGEAVKKHQIIIATCIGSGNDILAGYSFPYVVIDECAQSIEASNLIPIGRDCKQLVLIGDHKQLRPTIISMDASKQGLSISLLERLASTEALPIHLLDVQRRMHPSISEFPNNKFYGGLLKDAVTVESRQPVKGFRWPSKGYNVAFIDASAGHPNGHFESVVGTSKMNNLEIDIVMMVLKSILDAGDAKESEIGILTPYDAQKWIIKRRIKQAMGDINSIEVDSVDGFQGKEKELIIFSAVRSNMQKEIGFLKDPRRMNVMLTRARRGLIVIADRYTIMNDHEQWRPYVDYVVDRGLDIHISELNKYLDTPSPALDDILNHVKTGSYVKHKKHMNGLVPYICIQLPFGGAKRSRRIHQSDVTHQMPNTPMLAHTSTKHVSSGRKWLEIFMKWCNQDRLRSRHIMK</sequence>
<dbReference type="InterPro" id="IPR041677">
    <property type="entry name" value="DNA2/NAM7_AAA_11"/>
</dbReference>
<evidence type="ECO:0000313" key="8">
    <source>
        <dbReference type="EMBL" id="KAK1444851.1"/>
    </source>
</evidence>
<comment type="caution">
    <text evidence="8">The sequence shown here is derived from an EMBL/GenBank/DDBJ whole genome shotgun (WGS) entry which is preliminary data.</text>
</comment>
<dbReference type="Proteomes" id="UP001230268">
    <property type="component" value="Unassembled WGS sequence"/>
</dbReference>
<dbReference type="SUPFAM" id="SSF54768">
    <property type="entry name" value="dsRNA-binding domain-like"/>
    <property type="match status" value="1"/>
</dbReference>
<gene>
    <name evidence="8" type="ORF">BgAZ_107570</name>
</gene>
<dbReference type="GO" id="GO:0043186">
    <property type="term" value="C:P granule"/>
    <property type="evidence" value="ECO:0007669"/>
    <property type="project" value="TreeGrafter"/>
</dbReference>
<dbReference type="CDD" id="cd18808">
    <property type="entry name" value="SF1_C_Upf1"/>
    <property type="match status" value="1"/>
</dbReference>
<keyword evidence="4" id="KW-0067">ATP-binding</keyword>
<evidence type="ECO:0000256" key="2">
    <source>
        <dbReference type="ARBA" id="ARBA00022801"/>
    </source>
</evidence>
<dbReference type="Pfam" id="PF13086">
    <property type="entry name" value="AAA_11"/>
    <property type="match status" value="2"/>
</dbReference>
<reference evidence="8" key="1">
    <citation type="submission" date="2023-08" db="EMBL/GenBank/DDBJ databases">
        <title>Draft sequence of the Babesia gibsoni genome.</title>
        <authorList>
            <person name="Yamagishi J.Y."/>
            <person name="Xuan X.X."/>
        </authorList>
    </citation>
    <scope>NUCLEOTIDE SEQUENCE</scope>
    <source>
        <strain evidence="8">Azabu</strain>
    </source>
</reference>
<dbReference type="AlphaFoldDB" id="A0AAD8UTT0"/>
<keyword evidence="3 8" id="KW-0347">Helicase</keyword>
<dbReference type="EMBL" id="JAVEPI010000001">
    <property type="protein sequence ID" value="KAK1444851.1"/>
    <property type="molecule type" value="Genomic_DNA"/>
</dbReference>
<dbReference type="InterPro" id="IPR027417">
    <property type="entry name" value="P-loop_NTPase"/>
</dbReference>
<keyword evidence="9" id="KW-1185">Reference proteome</keyword>
<dbReference type="GO" id="GO:0005524">
    <property type="term" value="F:ATP binding"/>
    <property type="evidence" value="ECO:0007669"/>
    <property type="project" value="UniProtKB-KW"/>
</dbReference>
<dbReference type="GO" id="GO:0035194">
    <property type="term" value="P:regulatory ncRNA-mediated post-transcriptional gene silencing"/>
    <property type="evidence" value="ECO:0007669"/>
    <property type="project" value="TreeGrafter"/>
</dbReference>
<accession>A0AAD8UTT0</accession>
<keyword evidence="2" id="KW-0378">Hydrolase</keyword>
<dbReference type="InterPro" id="IPR047187">
    <property type="entry name" value="SF1_C_Upf1"/>
</dbReference>
<dbReference type="GO" id="GO:0004386">
    <property type="term" value="F:helicase activity"/>
    <property type="evidence" value="ECO:0007669"/>
    <property type="project" value="UniProtKB-KW"/>
</dbReference>
<organism evidence="8 9">
    <name type="scientific">Babesia gibsoni</name>
    <dbReference type="NCBI Taxonomy" id="33632"/>
    <lineage>
        <taxon>Eukaryota</taxon>
        <taxon>Sar</taxon>
        <taxon>Alveolata</taxon>
        <taxon>Apicomplexa</taxon>
        <taxon>Aconoidasida</taxon>
        <taxon>Piroplasmida</taxon>
        <taxon>Babesiidae</taxon>
        <taxon>Babesia</taxon>
    </lineage>
</organism>
<dbReference type="Pfam" id="PF13087">
    <property type="entry name" value="AAA_12"/>
    <property type="match status" value="1"/>
</dbReference>
<dbReference type="GO" id="GO:0005694">
    <property type="term" value="C:chromosome"/>
    <property type="evidence" value="ECO:0007669"/>
    <property type="project" value="UniProtKB-ARBA"/>
</dbReference>
<evidence type="ECO:0000256" key="1">
    <source>
        <dbReference type="ARBA" id="ARBA00022741"/>
    </source>
</evidence>
<dbReference type="GO" id="GO:0016787">
    <property type="term" value="F:hydrolase activity"/>
    <property type="evidence" value="ECO:0007669"/>
    <property type="project" value="UniProtKB-KW"/>
</dbReference>
<evidence type="ECO:0000313" key="9">
    <source>
        <dbReference type="Proteomes" id="UP001230268"/>
    </source>
</evidence>
<name>A0AAD8UTT0_BABGI</name>
<dbReference type="FunFam" id="3.40.50.300:FF:000326">
    <property type="entry name" value="P-loop containing nucleoside triphosphate hydrolase"/>
    <property type="match status" value="1"/>
</dbReference>
<evidence type="ECO:0000256" key="3">
    <source>
        <dbReference type="ARBA" id="ARBA00022806"/>
    </source>
</evidence>
<feature type="domain" description="DNA2/NAM7 helicase helicase" evidence="6">
    <location>
        <begin position="633"/>
        <end position="710"/>
    </location>
</feature>
<feature type="region of interest" description="Disordered" evidence="5">
    <location>
        <begin position="1"/>
        <end position="24"/>
    </location>
</feature>
<keyword evidence="1" id="KW-0547">Nucleotide-binding</keyword>
<dbReference type="PANTHER" id="PTHR10887:SF322">
    <property type="entry name" value="HELICASE MOV-10"/>
    <property type="match status" value="1"/>
</dbReference>
<dbReference type="InterPro" id="IPR041679">
    <property type="entry name" value="DNA2/NAM7-like_C"/>
</dbReference>
<dbReference type="Gene3D" id="3.40.50.300">
    <property type="entry name" value="P-loop containing nucleotide triphosphate hydrolases"/>
    <property type="match status" value="2"/>
</dbReference>